<gene>
    <name evidence="7" type="ORF">SAMN04488133_1188</name>
</gene>
<dbReference type="OrthoDB" id="28948at2157"/>
<accession>A0A1H5W843</accession>
<keyword evidence="3 6" id="KW-0812">Transmembrane</keyword>
<evidence type="ECO:0000256" key="2">
    <source>
        <dbReference type="ARBA" id="ARBA00009012"/>
    </source>
</evidence>
<dbReference type="PANTHER" id="PTHR13353:SF5">
    <property type="entry name" value="TRANSMEMBRANE PROTEIN 19"/>
    <property type="match status" value="1"/>
</dbReference>
<protein>
    <submittedName>
        <fullName evidence="7">TIGR00297 family protein</fullName>
    </submittedName>
</protein>
<dbReference type="EMBL" id="FNVN01000001">
    <property type="protein sequence ID" value="SEF95341.1"/>
    <property type="molecule type" value="Genomic_DNA"/>
</dbReference>
<evidence type="ECO:0000256" key="5">
    <source>
        <dbReference type="ARBA" id="ARBA00023136"/>
    </source>
</evidence>
<dbReference type="Pfam" id="PF01940">
    <property type="entry name" value="DUF92"/>
    <property type="match status" value="1"/>
</dbReference>
<feature type="transmembrane region" description="Helical" evidence="6">
    <location>
        <begin position="368"/>
        <end position="390"/>
    </location>
</feature>
<feature type="transmembrane region" description="Helical" evidence="6">
    <location>
        <begin position="297"/>
        <end position="314"/>
    </location>
</feature>
<feature type="transmembrane region" description="Helical" evidence="6">
    <location>
        <begin position="429"/>
        <end position="449"/>
    </location>
</feature>
<keyword evidence="5 6" id="KW-0472">Membrane</keyword>
<dbReference type="Proteomes" id="UP000236740">
    <property type="component" value="Unassembled WGS sequence"/>
</dbReference>
<evidence type="ECO:0000256" key="6">
    <source>
        <dbReference type="SAM" id="Phobius"/>
    </source>
</evidence>
<dbReference type="InterPro" id="IPR002794">
    <property type="entry name" value="DUF92_TMEM19"/>
</dbReference>
<evidence type="ECO:0000313" key="7">
    <source>
        <dbReference type="EMBL" id="SEF95341.1"/>
    </source>
</evidence>
<organism evidence="7 8">
    <name type="scientific">Halobellus limi</name>
    <dbReference type="NCBI Taxonomy" id="699433"/>
    <lineage>
        <taxon>Archaea</taxon>
        <taxon>Methanobacteriati</taxon>
        <taxon>Methanobacteriota</taxon>
        <taxon>Stenosarchaea group</taxon>
        <taxon>Halobacteria</taxon>
        <taxon>Halobacteriales</taxon>
        <taxon>Haloferacaceae</taxon>
        <taxon>Halobellus</taxon>
    </lineage>
</organism>
<feature type="transmembrane region" description="Helical" evidence="6">
    <location>
        <begin position="161"/>
        <end position="179"/>
    </location>
</feature>
<sequence>MPDVGRVKCASGVSGDVQPTLRRAGGFALVGTLAVAAPVLGRAAFAPFAAVAVAAAFGITDGPLFELFARPADRREGRLNGLAGFALAAAGLAILATEIGLPVPLFVAAVMVLAYGNLGKRLVAETTDNPFLGAAGFGLGGSLAGVAGQAAVASLSSTAVLLPRFAFLAVAGTLVAALFREMLFERDDPLVMLSTGMLLWLFDALAVAVGTLDVVAGLAVTVALGIASYALGAASVAGMLSGVLLGLLVIVFGGVGWFAVLISFFGVGSLSTKYRYDEKTERGIAEENEGARGTGNVLGNAAVALVCVICFAASQSFPVDGTLFQYAFAGSMAAALSDTLSSELGGLYDDPRLITTFETVPPGTDGGVTWQGEVFGLIGSAVVGAVALALLPGVTPLGAAVVALGGFLGMNADSLLGATVEGATFGNEAVNFAATLVGAVVSALAVFALL</sequence>
<feature type="transmembrane region" description="Helical" evidence="6">
    <location>
        <begin position="21"/>
        <end position="39"/>
    </location>
</feature>
<dbReference type="GO" id="GO:0016020">
    <property type="term" value="C:membrane"/>
    <property type="evidence" value="ECO:0007669"/>
    <property type="project" value="UniProtKB-SubCell"/>
</dbReference>
<dbReference type="PANTHER" id="PTHR13353">
    <property type="entry name" value="TRANSMEMBRANE PROTEIN 19"/>
    <property type="match status" value="1"/>
</dbReference>
<comment type="subcellular location">
    <subcellularLocation>
        <location evidence="1">Membrane</location>
        <topology evidence="1">Multi-pass membrane protein</topology>
    </subcellularLocation>
</comment>
<comment type="similarity">
    <text evidence="2">Belongs to the TMEM19 family.</text>
</comment>
<evidence type="ECO:0000256" key="3">
    <source>
        <dbReference type="ARBA" id="ARBA00022692"/>
    </source>
</evidence>
<name>A0A1H5W843_9EURY</name>
<feature type="transmembrane region" description="Helical" evidence="6">
    <location>
        <begin position="131"/>
        <end position="155"/>
    </location>
</feature>
<reference evidence="7 8" key="1">
    <citation type="submission" date="2016-10" db="EMBL/GenBank/DDBJ databases">
        <authorList>
            <person name="de Groot N.N."/>
        </authorList>
    </citation>
    <scope>NUCLEOTIDE SEQUENCE [LARGE SCALE GENOMIC DNA]</scope>
    <source>
        <strain evidence="7 8">CGMCC 1.10331</strain>
    </source>
</reference>
<evidence type="ECO:0000256" key="1">
    <source>
        <dbReference type="ARBA" id="ARBA00004141"/>
    </source>
</evidence>
<feature type="transmembrane region" description="Helical" evidence="6">
    <location>
        <begin position="191"/>
        <end position="209"/>
    </location>
</feature>
<feature type="transmembrane region" description="Helical" evidence="6">
    <location>
        <begin position="215"/>
        <end position="236"/>
    </location>
</feature>
<feature type="transmembrane region" description="Helical" evidence="6">
    <location>
        <begin position="243"/>
        <end position="267"/>
    </location>
</feature>
<feature type="transmembrane region" description="Helical" evidence="6">
    <location>
        <begin position="397"/>
        <end position="417"/>
    </location>
</feature>
<evidence type="ECO:0000313" key="8">
    <source>
        <dbReference type="Proteomes" id="UP000236740"/>
    </source>
</evidence>
<dbReference type="AlphaFoldDB" id="A0A1H5W843"/>
<keyword evidence="4 6" id="KW-1133">Transmembrane helix</keyword>
<feature type="transmembrane region" description="Helical" evidence="6">
    <location>
        <begin position="45"/>
        <end position="65"/>
    </location>
</feature>
<proteinExistence type="inferred from homology"/>
<keyword evidence="8" id="KW-1185">Reference proteome</keyword>
<feature type="transmembrane region" description="Helical" evidence="6">
    <location>
        <begin position="77"/>
        <end position="95"/>
    </location>
</feature>
<evidence type="ECO:0000256" key="4">
    <source>
        <dbReference type="ARBA" id="ARBA00022989"/>
    </source>
</evidence>